<dbReference type="AlphaFoldDB" id="A0A0B6XX98"/>
<accession>A0A0B6XX98</accession>
<gene>
    <name evidence="1" type="primary">ORF4257</name>
</gene>
<reference evidence="1" key="1">
    <citation type="submission" date="2014-12" db="EMBL/GenBank/DDBJ databases">
        <title>Insight into the proteome of Arion vulgaris.</title>
        <authorList>
            <person name="Aradska J."/>
            <person name="Bulat T."/>
            <person name="Smidak R."/>
            <person name="Sarate P."/>
            <person name="Gangsoo J."/>
            <person name="Sialana F."/>
            <person name="Bilban M."/>
            <person name="Lubec G."/>
        </authorList>
    </citation>
    <scope>NUCLEOTIDE SEQUENCE</scope>
    <source>
        <tissue evidence="1">Skin</tissue>
    </source>
</reference>
<protein>
    <submittedName>
        <fullName evidence="1">Uncharacterized protein</fullName>
    </submittedName>
</protein>
<proteinExistence type="predicted"/>
<evidence type="ECO:0000313" key="1">
    <source>
        <dbReference type="EMBL" id="CEK48514.1"/>
    </source>
</evidence>
<dbReference type="EMBL" id="HACG01001649">
    <property type="protein sequence ID" value="CEK48514.1"/>
    <property type="molecule type" value="Transcribed_RNA"/>
</dbReference>
<sequence>MPIFESAYTHKIPLLDSTEYNTQQSRHCRLNLHMHRMKPDQTAQCASQTETQTS</sequence>
<organism evidence="1">
    <name type="scientific">Arion vulgaris</name>
    <dbReference type="NCBI Taxonomy" id="1028688"/>
    <lineage>
        <taxon>Eukaryota</taxon>
        <taxon>Metazoa</taxon>
        <taxon>Spiralia</taxon>
        <taxon>Lophotrochozoa</taxon>
        <taxon>Mollusca</taxon>
        <taxon>Gastropoda</taxon>
        <taxon>Heterobranchia</taxon>
        <taxon>Euthyneura</taxon>
        <taxon>Panpulmonata</taxon>
        <taxon>Eupulmonata</taxon>
        <taxon>Stylommatophora</taxon>
        <taxon>Helicina</taxon>
        <taxon>Arionoidea</taxon>
        <taxon>Arionidae</taxon>
        <taxon>Arion</taxon>
    </lineage>
</organism>
<name>A0A0B6XX98_9EUPU</name>